<keyword evidence="4" id="KW-1185">Reference proteome</keyword>
<dbReference type="OrthoDB" id="10432503at2759"/>
<dbReference type="eggNOG" id="ENOG502RF34">
    <property type="taxonomic scope" value="Eukaryota"/>
</dbReference>
<sequence>MENKFEYKYKDPNDWSIEDTKSWLHDFKKRSPQLKDVDLTKFEWSGDQLMLYSLEDFQSMSPFGLSLYRNLHSLSKSEWNKSLKNGRNIEEYNISKDLIEREIVDRTVLIRIGTKNTFISLGCGVRIGSSLILTSKHVVHHADFPQDKVLFNIGVSKPMKWVSAKLLEMTTENDDFDLALLEIYDEESVFDHILDSSKSKQTNSPNKRLSSNEPSSSSSSSSSNSNIKQQHDHKENADGFYEKNHVVNSSEYTKPNYDYQHLDDNEKEKQKQDFEKVISINSISFHDINEGILCKDIILCGFPKERIPKVLISDFKINVPPVTPSIEKGYVSFSDERLIEVQSVPEPGYSESSVIFSTSDARLVGIVKSQYITNPYKYYVTPGIQIKNWLNTTLRKHNINNLSF</sequence>
<name>F0ZGY1_DICPU</name>
<dbReference type="InterPro" id="IPR013761">
    <property type="entry name" value="SAM/pointed_sf"/>
</dbReference>
<reference evidence="4" key="1">
    <citation type="journal article" date="2011" name="Genome Biol.">
        <title>Comparative genomics of the social amoebae Dictyostelium discoideum and Dictyostelium purpureum.</title>
        <authorList>
            <consortium name="US DOE Joint Genome Institute (JGI-PGF)"/>
            <person name="Sucgang R."/>
            <person name="Kuo A."/>
            <person name="Tian X."/>
            <person name="Salerno W."/>
            <person name="Parikh A."/>
            <person name="Feasley C.L."/>
            <person name="Dalin E."/>
            <person name="Tu H."/>
            <person name="Huang E."/>
            <person name="Barry K."/>
            <person name="Lindquist E."/>
            <person name="Shapiro H."/>
            <person name="Bruce D."/>
            <person name="Schmutz J."/>
            <person name="Salamov A."/>
            <person name="Fey P."/>
            <person name="Gaudet P."/>
            <person name="Anjard C."/>
            <person name="Babu M.M."/>
            <person name="Basu S."/>
            <person name="Bushmanova Y."/>
            <person name="van der Wel H."/>
            <person name="Katoh-Kurasawa M."/>
            <person name="Dinh C."/>
            <person name="Coutinho P.M."/>
            <person name="Saito T."/>
            <person name="Elias M."/>
            <person name="Schaap P."/>
            <person name="Kay R.R."/>
            <person name="Henrissat B."/>
            <person name="Eichinger L."/>
            <person name="Rivero F."/>
            <person name="Putnam N.H."/>
            <person name="West C.M."/>
            <person name="Loomis W.F."/>
            <person name="Chisholm R.L."/>
            <person name="Shaulsky G."/>
            <person name="Strassmann J.E."/>
            <person name="Queller D.C."/>
            <person name="Kuspa A."/>
            <person name="Grigoriev I.V."/>
        </authorList>
    </citation>
    <scope>NUCLEOTIDE SEQUENCE [LARGE SCALE GENOMIC DNA]</scope>
    <source>
        <strain evidence="4">QSDP1</strain>
    </source>
</reference>
<dbReference type="AlphaFoldDB" id="F0ZGY1"/>
<dbReference type="VEuPathDB" id="AmoebaDB:DICPUDRAFT_97465"/>
<dbReference type="InterPro" id="IPR009003">
    <property type="entry name" value="Peptidase_S1_PA"/>
</dbReference>
<feature type="compositionally biased region" description="Low complexity" evidence="1">
    <location>
        <begin position="211"/>
        <end position="226"/>
    </location>
</feature>
<dbReference type="GeneID" id="10504078"/>
<evidence type="ECO:0000259" key="2">
    <source>
        <dbReference type="Pfam" id="PF02198"/>
    </source>
</evidence>
<dbReference type="SUPFAM" id="SSF50494">
    <property type="entry name" value="Trypsin-like serine proteases"/>
    <property type="match status" value="1"/>
</dbReference>
<dbReference type="Gene3D" id="1.10.150.50">
    <property type="entry name" value="Transcription Factor, Ets-1"/>
    <property type="match status" value="1"/>
</dbReference>
<dbReference type="Gene3D" id="2.40.10.10">
    <property type="entry name" value="Trypsin-like serine proteases"/>
    <property type="match status" value="1"/>
</dbReference>
<gene>
    <name evidence="3" type="ORF">DICPUDRAFT_97465</name>
</gene>
<dbReference type="RefSeq" id="XP_003286663.1">
    <property type="nucleotide sequence ID" value="XM_003286615.1"/>
</dbReference>
<evidence type="ECO:0000313" key="4">
    <source>
        <dbReference type="Proteomes" id="UP000001064"/>
    </source>
</evidence>
<dbReference type="KEGG" id="dpp:DICPUDRAFT_97465"/>
<dbReference type="InterPro" id="IPR003118">
    <property type="entry name" value="Pointed_dom"/>
</dbReference>
<protein>
    <recommendedName>
        <fullName evidence="2">PNT domain-containing protein</fullName>
    </recommendedName>
</protein>
<evidence type="ECO:0000313" key="3">
    <source>
        <dbReference type="EMBL" id="EGC36792.1"/>
    </source>
</evidence>
<dbReference type="Pfam" id="PF02198">
    <property type="entry name" value="SAM_PNT"/>
    <property type="match status" value="1"/>
</dbReference>
<dbReference type="Proteomes" id="UP000001064">
    <property type="component" value="Unassembled WGS sequence"/>
</dbReference>
<dbReference type="SUPFAM" id="SSF47769">
    <property type="entry name" value="SAM/Pointed domain"/>
    <property type="match status" value="1"/>
</dbReference>
<evidence type="ECO:0000256" key="1">
    <source>
        <dbReference type="SAM" id="MobiDB-lite"/>
    </source>
</evidence>
<dbReference type="FunCoup" id="F0ZGY1">
    <property type="interactions" value="398"/>
</dbReference>
<feature type="domain" description="PNT" evidence="2">
    <location>
        <begin position="10"/>
        <end position="77"/>
    </location>
</feature>
<accession>F0ZGY1</accession>
<proteinExistence type="predicted"/>
<dbReference type="InParanoid" id="F0ZGY1"/>
<dbReference type="InterPro" id="IPR043504">
    <property type="entry name" value="Peptidase_S1_PA_chymotrypsin"/>
</dbReference>
<dbReference type="GO" id="GO:0043565">
    <property type="term" value="F:sequence-specific DNA binding"/>
    <property type="evidence" value="ECO:0007669"/>
    <property type="project" value="InterPro"/>
</dbReference>
<organism evidence="3 4">
    <name type="scientific">Dictyostelium purpureum</name>
    <name type="common">Slime mold</name>
    <dbReference type="NCBI Taxonomy" id="5786"/>
    <lineage>
        <taxon>Eukaryota</taxon>
        <taxon>Amoebozoa</taxon>
        <taxon>Evosea</taxon>
        <taxon>Eumycetozoa</taxon>
        <taxon>Dictyostelia</taxon>
        <taxon>Dictyosteliales</taxon>
        <taxon>Dictyosteliaceae</taxon>
        <taxon>Dictyostelium</taxon>
    </lineage>
</organism>
<feature type="region of interest" description="Disordered" evidence="1">
    <location>
        <begin position="196"/>
        <end position="234"/>
    </location>
</feature>
<dbReference type="OMA" id="WSIEDTK"/>
<dbReference type="EMBL" id="GL871016">
    <property type="protein sequence ID" value="EGC36792.1"/>
    <property type="molecule type" value="Genomic_DNA"/>
</dbReference>
<feature type="compositionally biased region" description="Polar residues" evidence="1">
    <location>
        <begin position="199"/>
        <end position="209"/>
    </location>
</feature>